<gene>
    <name evidence="7" type="ORF">OIU74_003905</name>
</gene>
<evidence type="ECO:0000256" key="5">
    <source>
        <dbReference type="ARBA" id="ARBA00022840"/>
    </source>
</evidence>
<dbReference type="PANTHER" id="PTHR11088">
    <property type="entry name" value="TRNA DIMETHYLALLYLTRANSFERASE"/>
    <property type="match status" value="1"/>
</dbReference>
<keyword evidence="5" id="KW-0067">ATP-binding</keyword>
<dbReference type="GO" id="GO:0052381">
    <property type="term" value="F:tRNA dimethylallyltransferase activity"/>
    <property type="evidence" value="ECO:0007669"/>
    <property type="project" value="TreeGrafter"/>
</dbReference>
<dbReference type="InterPro" id="IPR039657">
    <property type="entry name" value="Dimethylallyltransferase"/>
</dbReference>
<accession>A0A9Q0UYV5</accession>
<feature type="signal peptide" evidence="6">
    <location>
        <begin position="1"/>
        <end position="24"/>
    </location>
</feature>
<dbReference type="InterPro" id="IPR027417">
    <property type="entry name" value="P-loop_NTPase"/>
</dbReference>
<reference evidence="7" key="1">
    <citation type="submission" date="2022-11" db="EMBL/GenBank/DDBJ databases">
        <authorList>
            <person name="Hyden B.L."/>
            <person name="Feng K."/>
            <person name="Yates T."/>
            <person name="Jawdy S."/>
            <person name="Smart L.B."/>
            <person name="Muchero W."/>
        </authorList>
    </citation>
    <scope>NUCLEOTIDE SEQUENCE</scope>
    <source>
        <tissue evidence="7">Shoot tip</tissue>
    </source>
</reference>
<evidence type="ECO:0000313" key="7">
    <source>
        <dbReference type="EMBL" id="KAJ6739036.1"/>
    </source>
</evidence>
<keyword evidence="3" id="KW-0203">Cytokinin biosynthesis</keyword>
<reference evidence="7" key="2">
    <citation type="journal article" date="2023" name="Int. J. Mol. Sci.">
        <title>De Novo Assembly and Annotation of 11 Diverse Shrub Willow (Salix) Genomes Reveals Novel Gene Organization in Sex-Linked Regions.</title>
        <authorList>
            <person name="Hyden B."/>
            <person name="Feng K."/>
            <person name="Yates T.B."/>
            <person name="Jawdy S."/>
            <person name="Cereghino C."/>
            <person name="Smart L.B."/>
            <person name="Muchero W."/>
        </authorList>
    </citation>
    <scope>NUCLEOTIDE SEQUENCE</scope>
    <source>
        <tissue evidence="7">Shoot tip</tissue>
    </source>
</reference>
<evidence type="ECO:0000256" key="1">
    <source>
        <dbReference type="ARBA" id="ARBA00005842"/>
    </source>
</evidence>
<dbReference type="AlphaFoldDB" id="A0A9Q0UYV5"/>
<evidence type="ECO:0000256" key="2">
    <source>
        <dbReference type="ARBA" id="ARBA00022679"/>
    </source>
</evidence>
<dbReference type="EMBL" id="JAPFFM010000010">
    <property type="protein sequence ID" value="KAJ6739036.1"/>
    <property type="molecule type" value="Genomic_DNA"/>
</dbReference>
<dbReference type="PANTHER" id="PTHR11088:SF59">
    <property type="entry name" value="ADENYLATE ISOPENTENYLTRANSFERASE"/>
    <property type="match status" value="1"/>
</dbReference>
<dbReference type="Pfam" id="PF01715">
    <property type="entry name" value="IPPT"/>
    <property type="match status" value="1"/>
</dbReference>
<keyword evidence="4" id="KW-0547">Nucleotide-binding</keyword>
<keyword evidence="8" id="KW-1185">Reference proteome</keyword>
<proteinExistence type="inferred from homology"/>
<organism evidence="7 8">
    <name type="scientific">Salix koriyanagi</name>
    <dbReference type="NCBI Taxonomy" id="2511006"/>
    <lineage>
        <taxon>Eukaryota</taxon>
        <taxon>Viridiplantae</taxon>
        <taxon>Streptophyta</taxon>
        <taxon>Embryophyta</taxon>
        <taxon>Tracheophyta</taxon>
        <taxon>Spermatophyta</taxon>
        <taxon>Magnoliopsida</taxon>
        <taxon>eudicotyledons</taxon>
        <taxon>Gunneridae</taxon>
        <taxon>Pentapetalae</taxon>
        <taxon>rosids</taxon>
        <taxon>fabids</taxon>
        <taxon>Malpighiales</taxon>
        <taxon>Salicaceae</taxon>
        <taxon>Saliceae</taxon>
        <taxon>Salix</taxon>
    </lineage>
</organism>
<dbReference type="Proteomes" id="UP001151752">
    <property type="component" value="Chromosome 4"/>
</dbReference>
<name>A0A9Q0UYV5_9ROSI</name>
<dbReference type="GO" id="GO:0005739">
    <property type="term" value="C:mitochondrion"/>
    <property type="evidence" value="ECO:0007669"/>
    <property type="project" value="TreeGrafter"/>
</dbReference>
<dbReference type="GO" id="GO:0009691">
    <property type="term" value="P:cytokinin biosynthetic process"/>
    <property type="evidence" value="ECO:0007669"/>
    <property type="project" value="UniProtKB-KW"/>
</dbReference>
<keyword evidence="6" id="KW-0732">Signal</keyword>
<evidence type="ECO:0000256" key="3">
    <source>
        <dbReference type="ARBA" id="ARBA00022712"/>
    </source>
</evidence>
<evidence type="ECO:0000256" key="6">
    <source>
        <dbReference type="SAM" id="SignalP"/>
    </source>
</evidence>
<evidence type="ECO:0000256" key="4">
    <source>
        <dbReference type="ARBA" id="ARBA00022741"/>
    </source>
</evidence>
<keyword evidence="2" id="KW-0808">Transferase</keyword>
<dbReference type="Gene3D" id="3.40.50.300">
    <property type="entry name" value="P-loop containing nucleotide triphosphate hydrolases"/>
    <property type="match status" value="2"/>
</dbReference>
<evidence type="ECO:0000313" key="8">
    <source>
        <dbReference type="Proteomes" id="UP001151752"/>
    </source>
</evidence>
<comment type="caution">
    <text evidence="7">The sequence shown here is derived from an EMBL/GenBank/DDBJ whole genome shotgun (WGS) entry which is preliminary data.</text>
</comment>
<dbReference type="SUPFAM" id="SSF52540">
    <property type="entry name" value="P-loop containing nucleoside triphosphate hydrolases"/>
    <property type="match status" value="1"/>
</dbReference>
<comment type="similarity">
    <text evidence="1">Belongs to the IPP transferase family.</text>
</comment>
<protein>
    <submittedName>
        <fullName evidence="7">tRNA DIMETHYLALLYLTRANSFERASE</fullName>
    </submittedName>
</protein>
<dbReference type="GO" id="GO:0006400">
    <property type="term" value="P:tRNA modification"/>
    <property type="evidence" value="ECO:0007669"/>
    <property type="project" value="TreeGrafter"/>
</dbReference>
<dbReference type="GO" id="GO:0005524">
    <property type="term" value="F:ATP binding"/>
    <property type="evidence" value="ECO:0007669"/>
    <property type="project" value="UniProtKB-KW"/>
</dbReference>
<sequence length="299" mass="34139">MKGKRNGNIILILDFVLFIDTAAALQQISSPLSATDDKKKQKAVFVLGTTATGKSKLSIDLATHFQGEIINSDKIQVYKGLDILTNKVSETERRGVPHHLLGFVEPGEEFTPQDFRNHVHKAMKHIIGNGNTPYYRRRFEQIHRSTCRGSAVRGWITAAGFGGLLGFQSWNRIFQAEMEMADELTKKILLDTGIKEMKENTKKLIEKQLRKIRCLANEKGWKLHRIDATCVYERNGKVDEDVWDDKVLRPSLEMVTNFLWDDKRAPTSGRQFSSYNLVHQDIPLFISTFLSHLSTHQNK</sequence>
<feature type="chain" id="PRO_5040289330" evidence="6">
    <location>
        <begin position="25"/>
        <end position="299"/>
    </location>
</feature>